<evidence type="ECO:0000313" key="1">
    <source>
        <dbReference type="EMBL" id="CDN89035.1"/>
    </source>
</evidence>
<accession>A0A1L1PUP9</accession>
<dbReference type="AlphaFoldDB" id="A0A1L1PUP9"/>
<sequence length="78" mass="7984">MTEHSMRALARLEHQATAAGLTLAGAGLLALLLCGVGLRGTDQMPLDWVLLALGLAPATRRAGALIAPLFSVPRSPAA</sequence>
<dbReference type="Proteomes" id="UP000028878">
    <property type="component" value="Unassembled WGS sequence"/>
</dbReference>
<dbReference type="EMBL" id="CCAE010000034">
    <property type="protein sequence ID" value="CDN89035.1"/>
    <property type="molecule type" value="Genomic_DNA"/>
</dbReference>
<evidence type="ECO:0000313" key="2">
    <source>
        <dbReference type="Proteomes" id="UP000028878"/>
    </source>
</evidence>
<protein>
    <submittedName>
        <fullName evidence="1">Uncharacterized protein</fullName>
    </submittedName>
</protein>
<organism evidence="1 2">
    <name type="scientific">Hydrogenophaga intermedia</name>
    <dbReference type="NCBI Taxonomy" id="65786"/>
    <lineage>
        <taxon>Bacteria</taxon>
        <taxon>Pseudomonadati</taxon>
        <taxon>Pseudomonadota</taxon>
        <taxon>Betaproteobacteria</taxon>
        <taxon>Burkholderiales</taxon>
        <taxon>Comamonadaceae</taxon>
        <taxon>Hydrogenophaga</taxon>
    </lineage>
</organism>
<keyword evidence="2" id="KW-1185">Reference proteome</keyword>
<dbReference type="RefSeq" id="WP_138820245.1">
    <property type="nucleotide sequence ID" value="NZ_CCAE010000034.1"/>
</dbReference>
<proteinExistence type="predicted"/>
<reference evidence="2" key="1">
    <citation type="submission" date="2014-11" db="EMBL/GenBank/DDBJ databases">
        <title>Draft genome sequence of Hydrogenophaga intermedia S1.</title>
        <authorList>
            <person name="Gan H.M."/>
            <person name="Chew T.H."/>
            <person name="Stolz A."/>
        </authorList>
    </citation>
    <scope>NUCLEOTIDE SEQUENCE [LARGE SCALE GENOMIC DNA]</scope>
    <source>
        <strain evidence="2">S1</strain>
    </source>
</reference>
<gene>
    <name evidence="1" type="ORF">BN948_03472</name>
</gene>
<name>A0A1L1PUP9_HYDIT</name>